<name>A0A3M7Q7T3_BRAPC</name>
<gene>
    <name evidence="2" type="ORF">BpHYR1_010909</name>
</gene>
<accession>A0A3M7Q7T3</accession>
<keyword evidence="1" id="KW-0812">Transmembrane</keyword>
<feature type="transmembrane region" description="Helical" evidence="1">
    <location>
        <begin position="12"/>
        <end position="29"/>
    </location>
</feature>
<feature type="non-terminal residue" evidence="2">
    <location>
        <position position="1"/>
    </location>
</feature>
<evidence type="ECO:0000256" key="1">
    <source>
        <dbReference type="SAM" id="Phobius"/>
    </source>
</evidence>
<dbReference type="AlphaFoldDB" id="A0A3M7Q7T3"/>
<evidence type="ECO:0000313" key="2">
    <source>
        <dbReference type="EMBL" id="RNA07309.1"/>
    </source>
</evidence>
<dbReference type="Proteomes" id="UP000276133">
    <property type="component" value="Unassembled WGS sequence"/>
</dbReference>
<evidence type="ECO:0000313" key="3">
    <source>
        <dbReference type="Proteomes" id="UP000276133"/>
    </source>
</evidence>
<proteinExistence type="predicted"/>
<reference evidence="2 3" key="1">
    <citation type="journal article" date="2018" name="Sci. Rep.">
        <title>Genomic signatures of local adaptation to the degree of environmental predictability in rotifers.</title>
        <authorList>
            <person name="Franch-Gras L."/>
            <person name="Hahn C."/>
            <person name="Garcia-Roger E.M."/>
            <person name="Carmona M.J."/>
            <person name="Serra M."/>
            <person name="Gomez A."/>
        </authorList>
    </citation>
    <scope>NUCLEOTIDE SEQUENCE [LARGE SCALE GENOMIC DNA]</scope>
    <source>
        <strain evidence="2">HYR1</strain>
    </source>
</reference>
<sequence>NFETLTYQRTPAHSLLCLFLYFLFFFKSSKQHYHIDEYREFFYSLRPGSFKEPKSQGCPAKDMQFVANLSSLSNIENFMNFYLNQVNDLKIIKKNFKSMEVSSFNANECAKYPNLVKNLQEHFLLHDLVN</sequence>
<dbReference type="EMBL" id="REGN01007091">
    <property type="protein sequence ID" value="RNA07309.1"/>
    <property type="molecule type" value="Genomic_DNA"/>
</dbReference>
<keyword evidence="3" id="KW-1185">Reference proteome</keyword>
<organism evidence="2 3">
    <name type="scientific">Brachionus plicatilis</name>
    <name type="common">Marine rotifer</name>
    <name type="synonym">Brachionus muelleri</name>
    <dbReference type="NCBI Taxonomy" id="10195"/>
    <lineage>
        <taxon>Eukaryota</taxon>
        <taxon>Metazoa</taxon>
        <taxon>Spiralia</taxon>
        <taxon>Gnathifera</taxon>
        <taxon>Rotifera</taxon>
        <taxon>Eurotatoria</taxon>
        <taxon>Monogononta</taxon>
        <taxon>Pseudotrocha</taxon>
        <taxon>Ploima</taxon>
        <taxon>Brachionidae</taxon>
        <taxon>Brachionus</taxon>
    </lineage>
</organism>
<comment type="caution">
    <text evidence="2">The sequence shown here is derived from an EMBL/GenBank/DDBJ whole genome shotgun (WGS) entry which is preliminary data.</text>
</comment>
<protein>
    <submittedName>
        <fullName evidence="2">Uncharacterized protein</fullName>
    </submittedName>
</protein>
<keyword evidence="1" id="KW-1133">Transmembrane helix</keyword>
<keyword evidence="1" id="KW-0472">Membrane</keyword>